<dbReference type="Proteomes" id="UP000054007">
    <property type="component" value="Unassembled WGS sequence"/>
</dbReference>
<dbReference type="EMBL" id="KN880477">
    <property type="protein sequence ID" value="KIY69863.1"/>
    <property type="molecule type" value="Genomic_DNA"/>
</dbReference>
<proteinExistence type="predicted"/>
<accession>A0A0D7BH11</accession>
<gene>
    <name evidence="1" type="ORF">CYLTODRAFT_488580</name>
</gene>
<keyword evidence="2" id="KW-1185">Reference proteome</keyword>
<evidence type="ECO:0008006" key="3">
    <source>
        <dbReference type="Google" id="ProtNLM"/>
    </source>
</evidence>
<dbReference type="InterPro" id="IPR011333">
    <property type="entry name" value="SKP1/BTB/POZ_sf"/>
</dbReference>
<reference evidence="1 2" key="1">
    <citation type="journal article" date="2015" name="Fungal Genet. Biol.">
        <title>Evolution of novel wood decay mechanisms in Agaricales revealed by the genome sequences of Fistulina hepatica and Cylindrobasidium torrendii.</title>
        <authorList>
            <person name="Floudas D."/>
            <person name="Held B.W."/>
            <person name="Riley R."/>
            <person name="Nagy L.G."/>
            <person name="Koehler G."/>
            <person name="Ransdell A.S."/>
            <person name="Younus H."/>
            <person name="Chow J."/>
            <person name="Chiniquy J."/>
            <person name="Lipzen A."/>
            <person name="Tritt A."/>
            <person name="Sun H."/>
            <person name="Haridas S."/>
            <person name="LaButti K."/>
            <person name="Ohm R.A."/>
            <person name="Kues U."/>
            <person name="Blanchette R.A."/>
            <person name="Grigoriev I.V."/>
            <person name="Minto R.E."/>
            <person name="Hibbett D.S."/>
        </authorList>
    </citation>
    <scope>NUCLEOTIDE SEQUENCE [LARGE SCALE GENOMIC DNA]</scope>
    <source>
        <strain evidence="1 2">FP15055 ss-10</strain>
    </source>
</reference>
<organism evidence="1 2">
    <name type="scientific">Cylindrobasidium torrendii FP15055 ss-10</name>
    <dbReference type="NCBI Taxonomy" id="1314674"/>
    <lineage>
        <taxon>Eukaryota</taxon>
        <taxon>Fungi</taxon>
        <taxon>Dikarya</taxon>
        <taxon>Basidiomycota</taxon>
        <taxon>Agaricomycotina</taxon>
        <taxon>Agaricomycetes</taxon>
        <taxon>Agaricomycetidae</taxon>
        <taxon>Agaricales</taxon>
        <taxon>Marasmiineae</taxon>
        <taxon>Physalacriaceae</taxon>
        <taxon>Cylindrobasidium</taxon>
    </lineage>
</organism>
<dbReference type="OrthoDB" id="3184970at2759"/>
<protein>
    <recommendedName>
        <fullName evidence="3">BTB domain-containing protein</fullName>
    </recommendedName>
</protein>
<evidence type="ECO:0000313" key="1">
    <source>
        <dbReference type="EMBL" id="KIY69863.1"/>
    </source>
</evidence>
<sequence>MASAVVPGESHPQFCSADADVIIKSSDGVFFRIHRLNLQANSDFAPPEISVSDVTDPACFDEPSEVLEVLFKYLYHNESPSLENLSREVLVSVGRAAHKYQMGFAIRSVDNAIFKMHSGYTDNYQYVEEILAYAVDFMKDEQLDEIALGLFLACWAAVTKYNHPTVCFAYLLYKERWVEQAGKAMMGEGEVFEERDARDLYSCIRDWVDESPSRCSKVRFSECLQEVRAMQSTA</sequence>
<name>A0A0D7BH11_9AGAR</name>
<evidence type="ECO:0000313" key="2">
    <source>
        <dbReference type="Proteomes" id="UP000054007"/>
    </source>
</evidence>
<dbReference type="Gene3D" id="3.30.710.10">
    <property type="entry name" value="Potassium Channel Kv1.1, Chain A"/>
    <property type="match status" value="1"/>
</dbReference>
<dbReference type="AlphaFoldDB" id="A0A0D7BH11"/>
<dbReference type="SUPFAM" id="SSF54695">
    <property type="entry name" value="POZ domain"/>
    <property type="match status" value="1"/>
</dbReference>